<evidence type="ECO:0000313" key="2">
    <source>
        <dbReference type="EMBL" id="MBU2667133.1"/>
    </source>
</evidence>
<comment type="caution">
    <text evidence="2">The sequence shown here is derived from an EMBL/GenBank/DDBJ whole genome shotgun (WGS) entry which is preliminary data.</text>
</comment>
<evidence type="ECO:0000313" key="3">
    <source>
        <dbReference type="Proteomes" id="UP001519654"/>
    </source>
</evidence>
<evidence type="ECO:0000256" key="1">
    <source>
        <dbReference type="SAM" id="MobiDB-lite"/>
    </source>
</evidence>
<reference evidence="2 3" key="1">
    <citation type="submission" date="2021-06" db="EMBL/GenBank/DDBJ databases">
        <title>Actinoplanes lichenicola sp. nov., and Actinoplanes ovalisporus sp. nov., isolated from lichen in Thailand.</title>
        <authorList>
            <person name="Saeng-In P."/>
            <person name="Kanchanasin P."/>
            <person name="Yuki M."/>
            <person name="Kudo T."/>
            <person name="Ohkuma M."/>
            <person name="Phongsopitanun W."/>
            <person name="Tanasupawat S."/>
        </authorList>
    </citation>
    <scope>NUCLEOTIDE SEQUENCE [LARGE SCALE GENOMIC DNA]</scope>
    <source>
        <strain evidence="2 3">NBRC 110975</strain>
    </source>
</reference>
<gene>
    <name evidence="2" type="ORF">KOI35_26860</name>
</gene>
<dbReference type="RefSeq" id="WP_215791386.1">
    <property type="nucleotide sequence ID" value="NZ_JAHKKG010000008.1"/>
</dbReference>
<feature type="compositionally biased region" description="Polar residues" evidence="1">
    <location>
        <begin position="99"/>
        <end position="114"/>
    </location>
</feature>
<proteinExistence type="predicted"/>
<name>A0ABS5YUS7_9ACTN</name>
<sequence>MVGGVVVGDVVDEPAGYPLAERGVVDGVKDKGVPTDVDEFGRAERLSGDCTGAEEGEGLIEDPLRHATGEFGVLGGDPVSQAIEEFGVDQGVTVDETVGQRSGSSHPTLETSPR</sequence>
<keyword evidence="3" id="KW-1185">Reference proteome</keyword>
<organism evidence="2 3">
    <name type="scientific">Paractinoplanes bogorensis</name>
    <dbReference type="NCBI Taxonomy" id="1610840"/>
    <lineage>
        <taxon>Bacteria</taxon>
        <taxon>Bacillati</taxon>
        <taxon>Actinomycetota</taxon>
        <taxon>Actinomycetes</taxon>
        <taxon>Micromonosporales</taxon>
        <taxon>Micromonosporaceae</taxon>
        <taxon>Paractinoplanes</taxon>
    </lineage>
</organism>
<accession>A0ABS5YUS7</accession>
<protein>
    <submittedName>
        <fullName evidence="2">Uncharacterized protein</fullName>
    </submittedName>
</protein>
<feature type="region of interest" description="Disordered" evidence="1">
    <location>
        <begin position="94"/>
        <end position="114"/>
    </location>
</feature>
<dbReference type="Proteomes" id="UP001519654">
    <property type="component" value="Unassembled WGS sequence"/>
</dbReference>
<dbReference type="EMBL" id="JAHKKG010000008">
    <property type="protein sequence ID" value="MBU2667133.1"/>
    <property type="molecule type" value="Genomic_DNA"/>
</dbReference>